<dbReference type="AlphaFoldDB" id="A0A6N8FZ95"/>
<reference evidence="1 2" key="1">
    <citation type="journal article" date="2019" name="Front. Microbiol.">
        <title>Genomic Features for Desiccation Tolerance and Sugar Biosynthesis in the Extremophile Gloeocapsopsis sp. UTEX B3054.</title>
        <authorList>
            <person name="Urrejola C."/>
            <person name="Alcorta J."/>
            <person name="Salas L."/>
            <person name="Vasquez M."/>
            <person name="Polz M.F."/>
            <person name="Vicuna R."/>
            <person name="Diez B."/>
        </authorList>
    </citation>
    <scope>NUCLEOTIDE SEQUENCE [LARGE SCALE GENOMIC DNA]</scope>
    <source>
        <strain evidence="1 2">1H9</strain>
    </source>
</reference>
<dbReference type="SUPFAM" id="SSF54913">
    <property type="entry name" value="GlnB-like"/>
    <property type="match status" value="1"/>
</dbReference>
<dbReference type="InterPro" id="IPR015867">
    <property type="entry name" value="N-reg_PII/ATP_PRibTrfase_C"/>
</dbReference>
<comment type="caution">
    <text evidence="1">The sequence shown here is derived from an EMBL/GenBank/DDBJ whole genome shotgun (WGS) entry which is preliminary data.</text>
</comment>
<name>A0A6N8FZ95_9CHRO</name>
<dbReference type="InterPro" id="IPR011322">
    <property type="entry name" value="N-reg_PII-like_a/b"/>
</dbReference>
<dbReference type="GO" id="GO:0030234">
    <property type="term" value="F:enzyme regulator activity"/>
    <property type="evidence" value="ECO:0007669"/>
    <property type="project" value="InterPro"/>
</dbReference>
<gene>
    <name evidence="1" type="ORF">BWI75_17400</name>
</gene>
<dbReference type="InterPro" id="IPR002187">
    <property type="entry name" value="N-reg_PII"/>
</dbReference>
<dbReference type="EMBL" id="NAPY01000031">
    <property type="protein sequence ID" value="MUL38054.1"/>
    <property type="molecule type" value="Genomic_DNA"/>
</dbReference>
<dbReference type="GO" id="GO:0006808">
    <property type="term" value="P:regulation of nitrogen utilization"/>
    <property type="evidence" value="ECO:0007669"/>
    <property type="project" value="InterPro"/>
</dbReference>
<evidence type="ECO:0000313" key="1">
    <source>
        <dbReference type="EMBL" id="MUL38054.1"/>
    </source>
</evidence>
<keyword evidence="2" id="KW-1185">Reference proteome</keyword>
<dbReference type="Pfam" id="PF00543">
    <property type="entry name" value="P-II"/>
    <property type="match status" value="1"/>
</dbReference>
<dbReference type="Gene3D" id="3.30.70.120">
    <property type="match status" value="1"/>
</dbReference>
<proteinExistence type="predicted"/>
<dbReference type="Proteomes" id="UP000441797">
    <property type="component" value="Unassembled WGS sequence"/>
</dbReference>
<sequence>MHPAKRIEITTDSIELAKILDGLHKAGVTEHTVIRNVVSKSRRIEATELDNVYVIAFCLPDKVKTVVENIRPILNKFGGACYISDALEIRSVRCVASL</sequence>
<accession>A0A6N8FZ95</accession>
<dbReference type="RefSeq" id="WP_105218937.1">
    <property type="nucleotide sequence ID" value="NZ_CAWNSU010000024.1"/>
</dbReference>
<protein>
    <submittedName>
        <fullName evidence="1">Transcriptional regulator</fullName>
    </submittedName>
</protein>
<dbReference type="OrthoDB" id="281081at2"/>
<evidence type="ECO:0000313" key="2">
    <source>
        <dbReference type="Proteomes" id="UP000441797"/>
    </source>
</evidence>
<organism evidence="1 2">
    <name type="scientific">Gloeocapsopsis dulcis AAB1 = 1H9</name>
    <dbReference type="NCBI Taxonomy" id="1433147"/>
    <lineage>
        <taxon>Bacteria</taxon>
        <taxon>Bacillati</taxon>
        <taxon>Cyanobacteriota</taxon>
        <taxon>Cyanophyceae</taxon>
        <taxon>Oscillatoriophycideae</taxon>
        <taxon>Chroococcales</taxon>
        <taxon>Chroococcaceae</taxon>
        <taxon>Gloeocapsopsis</taxon>
        <taxon>Gloeocapsopsis dulcis</taxon>
    </lineage>
</organism>